<dbReference type="Proteomes" id="UP000556026">
    <property type="component" value="Unassembled WGS sequence"/>
</dbReference>
<evidence type="ECO:0000313" key="2">
    <source>
        <dbReference type="Proteomes" id="UP000556026"/>
    </source>
</evidence>
<protein>
    <submittedName>
        <fullName evidence="1">Uncharacterized protein</fullName>
    </submittedName>
</protein>
<evidence type="ECO:0000313" key="1">
    <source>
        <dbReference type="EMBL" id="GFO58829.1"/>
    </source>
</evidence>
<proteinExistence type="predicted"/>
<reference evidence="2" key="1">
    <citation type="submission" date="2020-06" db="EMBL/GenBank/DDBJ databases">
        <title>Draft genomic sequence of Geomonas sp. Red330.</title>
        <authorList>
            <person name="Itoh H."/>
            <person name="Zhenxing X."/>
            <person name="Ushijima N."/>
            <person name="Masuda Y."/>
            <person name="Shiratori Y."/>
            <person name="Senoo K."/>
        </authorList>
    </citation>
    <scope>NUCLEOTIDE SEQUENCE [LARGE SCALE GENOMIC DNA]</scope>
    <source>
        <strain evidence="2">Red330</strain>
    </source>
</reference>
<comment type="caution">
    <text evidence="1">The sequence shown here is derived from an EMBL/GenBank/DDBJ whole genome shotgun (WGS) entry which is preliminary data.</text>
</comment>
<keyword evidence="2" id="KW-1185">Reference proteome</keyword>
<gene>
    <name evidence="1" type="ORF">GMST_11540</name>
</gene>
<organism evidence="1 2">
    <name type="scientific">Geomonas silvestris</name>
    <dbReference type="NCBI Taxonomy" id="2740184"/>
    <lineage>
        <taxon>Bacteria</taxon>
        <taxon>Pseudomonadati</taxon>
        <taxon>Thermodesulfobacteriota</taxon>
        <taxon>Desulfuromonadia</taxon>
        <taxon>Geobacterales</taxon>
        <taxon>Geobacteraceae</taxon>
        <taxon>Geomonas</taxon>
    </lineage>
</organism>
<name>A0A6V8MGM2_9BACT</name>
<dbReference type="AlphaFoldDB" id="A0A6V8MGM2"/>
<sequence length="59" mass="6751">MKTCSICKAEFDENAPRSLYGEAGEWLAGELWKDAGELCESCLENRARLSMMYNHEFNT</sequence>
<dbReference type="EMBL" id="BLXX01000002">
    <property type="protein sequence ID" value="GFO58829.1"/>
    <property type="molecule type" value="Genomic_DNA"/>
</dbReference>
<accession>A0A6V8MGM2</accession>
<dbReference type="RefSeq" id="WP_183353674.1">
    <property type="nucleotide sequence ID" value="NZ_BLXX01000002.1"/>
</dbReference>